<feature type="chain" id="PRO_5012079254" evidence="1">
    <location>
        <begin position="25"/>
        <end position="337"/>
    </location>
</feature>
<dbReference type="AlphaFoldDB" id="A0A1Y3QWJ5"/>
<name>A0A1Y3QWJ5_9BACT</name>
<evidence type="ECO:0000313" key="2">
    <source>
        <dbReference type="EMBL" id="OUN04043.1"/>
    </source>
</evidence>
<dbReference type="SUPFAM" id="SSF51445">
    <property type="entry name" value="(Trans)glycosidases"/>
    <property type="match status" value="1"/>
</dbReference>
<dbReference type="EMBL" id="NFHB01000003">
    <property type="protein sequence ID" value="OUN04043.1"/>
    <property type="molecule type" value="Genomic_DNA"/>
</dbReference>
<proteinExistence type="predicted"/>
<keyword evidence="2" id="KW-0378">Hydrolase</keyword>
<evidence type="ECO:0000256" key="1">
    <source>
        <dbReference type="SAM" id="SignalP"/>
    </source>
</evidence>
<organism evidence="2 3">
    <name type="scientific">Alistipes onderdonkii</name>
    <dbReference type="NCBI Taxonomy" id="328813"/>
    <lineage>
        <taxon>Bacteria</taxon>
        <taxon>Pseudomonadati</taxon>
        <taxon>Bacteroidota</taxon>
        <taxon>Bacteroidia</taxon>
        <taxon>Bacteroidales</taxon>
        <taxon>Rikenellaceae</taxon>
        <taxon>Alistipes</taxon>
    </lineage>
</organism>
<keyword evidence="1" id="KW-0732">Signal</keyword>
<dbReference type="Proteomes" id="UP000195772">
    <property type="component" value="Unassembled WGS sequence"/>
</dbReference>
<dbReference type="OrthoDB" id="2582440at2"/>
<reference evidence="3" key="1">
    <citation type="submission" date="2017-04" db="EMBL/GenBank/DDBJ databases">
        <title>Function of individual gut microbiota members based on whole genome sequencing of pure cultures obtained from chicken caecum.</title>
        <authorList>
            <person name="Medvecky M."/>
            <person name="Cejkova D."/>
            <person name="Polansky O."/>
            <person name="Karasova D."/>
            <person name="Kubasova T."/>
            <person name="Cizek A."/>
            <person name="Rychlik I."/>
        </authorList>
    </citation>
    <scope>NUCLEOTIDE SEQUENCE [LARGE SCALE GENOMIC DNA]</scope>
    <source>
        <strain evidence="3">An90</strain>
    </source>
</reference>
<sequence length="337" mass="36847">MKQNFKLFAALAASAAMMFSCQQAEDPTMDKAQEPIVKTRAYGDKTPKVTIYVETNDVNPLNAGDYMLSDGTAYADIVEFFAANLNKETVNGVVRPTLYLNDKMTNLLENGGAATYVAGLQAKGIKVVLTILPNWQNIDFTSLNDTQADQLATILAYAVNKYGLDGIGFDNEYGGTVTSVSGSYGNLITKLRAKLPAGKLITLFQYNTGGSSQINATAGAKLDYVYSDFAYYNTSISVAGVTKEHYAPMSINLGNYYSAYQISQYGNYAYDLTEAGYGAIMHFNLRRTSERNQLSLFNSIADGAWEETVTCENGNRPQDWTFVSSGYTITYDEATAE</sequence>
<dbReference type="Gene3D" id="3.20.20.80">
    <property type="entry name" value="Glycosidases"/>
    <property type="match status" value="1"/>
</dbReference>
<dbReference type="GO" id="GO:0016787">
    <property type="term" value="F:hydrolase activity"/>
    <property type="evidence" value="ECO:0007669"/>
    <property type="project" value="UniProtKB-KW"/>
</dbReference>
<comment type="caution">
    <text evidence="2">The sequence shown here is derived from an EMBL/GenBank/DDBJ whole genome shotgun (WGS) entry which is preliminary data.</text>
</comment>
<feature type="signal peptide" evidence="1">
    <location>
        <begin position="1"/>
        <end position="24"/>
    </location>
</feature>
<dbReference type="InterPro" id="IPR017853">
    <property type="entry name" value="GH"/>
</dbReference>
<evidence type="ECO:0000313" key="3">
    <source>
        <dbReference type="Proteomes" id="UP000195772"/>
    </source>
</evidence>
<accession>A0A1Y3QWJ5</accession>
<dbReference type="PROSITE" id="PS51257">
    <property type="entry name" value="PROKAR_LIPOPROTEIN"/>
    <property type="match status" value="1"/>
</dbReference>
<protein>
    <submittedName>
        <fullName evidence="2">Glycosyl hydrolase family 18</fullName>
    </submittedName>
</protein>
<dbReference type="RefSeq" id="WP_087401865.1">
    <property type="nucleotide sequence ID" value="NZ_DAWDON010000008.1"/>
</dbReference>
<gene>
    <name evidence="2" type="ORF">B5G41_06170</name>
</gene>